<dbReference type="AlphaFoldDB" id="A0A0F9ASJ5"/>
<reference evidence="4" key="1">
    <citation type="journal article" date="2015" name="Nature">
        <title>Complex archaea that bridge the gap between prokaryotes and eukaryotes.</title>
        <authorList>
            <person name="Spang A."/>
            <person name="Saw J.H."/>
            <person name="Jorgensen S.L."/>
            <person name="Zaremba-Niedzwiedzka K."/>
            <person name="Martijn J."/>
            <person name="Lind A.E."/>
            <person name="van Eijk R."/>
            <person name="Schleper C."/>
            <person name="Guy L."/>
            <person name="Ettema T.J."/>
        </authorList>
    </citation>
    <scope>NUCLEOTIDE SEQUENCE</scope>
</reference>
<gene>
    <name evidence="4" type="ORF">LCGC14_2535950</name>
</gene>
<dbReference type="Gene3D" id="2.40.50.140">
    <property type="entry name" value="Nucleic acid-binding proteins"/>
    <property type="match status" value="1"/>
</dbReference>
<dbReference type="GO" id="GO:0070041">
    <property type="term" value="F:rRNA (uridine-C5-)-methyltransferase activity"/>
    <property type="evidence" value="ECO:0007669"/>
    <property type="project" value="TreeGrafter"/>
</dbReference>
<keyword evidence="1" id="KW-0489">Methyltransferase</keyword>
<dbReference type="PANTHER" id="PTHR11061:SF30">
    <property type="entry name" value="TRNA (URACIL(54)-C(5))-METHYLTRANSFERASE"/>
    <property type="match status" value="1"/>
</dbReference>
<proteinExistence type="predicted"/>
<evidence type="ECO:0008006" key="5">
    <source>
        <dbReference type="Google" id="ProtNLM"/>
    </source>
</evidence>
<evidence type="ECO:0000256" key="1">
    <source>
        <dbReference type="ARBA" id="ARBA00022603"/>
    </source>
</evidence>
<dbReference type="InterPro" id="IPR010280">
    <property type="entry name" value="U5_MeTrfase_fam"/>
</dbReference>
<dbReference type="InterPro" id="IPR029063">
    <property type="entry name" value="SAM-dependent_MTases_sf"/>
</dbReference>
<comment type="caution">
    <text evidence="4">The sequence shown here is derived from an EMBL/GenBank/DDBJ whole genome shotgun (WGS) entry which is preliminary data.</text>
</comment>
<keyword evidence="3" id="KW-0949">S-adenosyl-L-methionine</keyword>
<name>A0A0F9ASJ5_9ZZZZ</name>
<evidence type="ECO:0000256" key="2">
    <source>
        <dbReference type="ARBA" id="ARBA00022679"/>
    </source>
</evidence>
<dbReference type="InterPro" id="IPR012340">
    <property type="entry name" value="NA-bd_OB-fold"/>
</dbReference>
<organism evidence="4">
    <name type="scientific">marine sediment metagenome</name>
    <dbReference type="NCBI Taxonomy" id="412755"/>
    <lineage>
        <taxon>unclassified sequences</taxon>
        <taxon>metagenomes</taxon>
        <taxon>ecological metagenomes</taxon>
    </lineage>
</organism>
<dbReference type="GO" id="GO:0070475">
    <property type="term" value="P:rRNA base methylation"/>
    <property type="evidence" value="ECO:0007669"/>
    <property type="project" value="TreeGrafter"/>
</dbReference>
<evidence type="ECO:0000256" key="3">
    <source>
        <dbReference type="ARBA" id="ARBA00022691"/>
    </source>
</evidence>
<protein>
    <recommendedName>
        <fullName evidence="5">TRAM domain-containing protein</fullName>
    </recommendedName>
</protein>
<dbReference type="SUPFAM" id="SSF53335">
    <property type="entry name" value="S-adenosyl-L-methionine-dependent methyltransferases"/>
    <property type="match status" value="1"/>
</dbReference>
<keyword evidence="2" id="KW-0808">Transferase</keyword>
<sequence length="109" mass="12368">MKVKIEKIVHGGYGLARTEYGVCLVPLSVPGDVLDVECSESEKLSFGWIKKIITPSCYRRDPRCPVFGMCGGGDFDHMDYLYELEMKVDVLMEDLSRIAKIMNMDIDRV</sequence>
<evidence type="ECO:0000313" key="4">
    <source>
        <dbReference type="EMBL" id="KKL12420.1"/>
    </source>
</evidence>
<accession>A0A0F9ASJ5</accession>
<dbReference type="EMBL" id="LAZR01041265">
    <property type="protein sequence ID" value="KKL12420.1"/>
    <property type="molecule type" value="Genomic_DNA"/>
</dbReference>
<dbReference type="SUPFAM" id="SSF50249">
    <property type="entry name" value="Nucleic acid-binding proteins"/>
    <property type="match status" value="1"/>
</dbReference>
<feature type="non-terminal residue" evidence="4">
    <location>
        <position position="109"/>
    </location>
</feature>
<dbReference type="PANTHER" id="PTHR11061">
    <property type="entry name" value="RNA M5U METHYLTRANSFERASE"/>
    <property type="match status" value="1"/>
</dbReference>